<evidence type="ECO:0000313" key="5">
    <source>
        <dbReference type="EMBL" id="UUY03131.1"/>
    </source>
</evidence>
<name>A0ABY5PES9_9ACTN</name>
<dbReference type="PANTHER" id="PTHR43280">
    <property type="entry name" value="ARAC-FAMILY TRANSCRIPTIONAL REGULATOR"/>
    <property type="match status" value="1"/>
</dbReference>
<evidence type="ECO:0000256" key="3">
    <source>
        <dbReference type="ARBA" id="ARBA00023163"/>
    </source>
</evidence>
<keyword evidence="6" id="KW-1185">Reference proteome</keyword>
<protein>
    <submittedName>
        <fullName evidence="5">Helix-turn-helix transcriptional regulator</fullName>
    </submittedName>
</protein>
<dbReference type="EMBL" id="CP088295">
    <property type="protein sequence ID" value="UUY03131.1"/>
    <property type="molecule type" value="Genomic_DNA"/>
</dbReference>
<keyword evidence="2" id="KW-0238">DNA-binding</keyword>
<dbReference type="InterPro" id="IPR018060">
    <property type="entry name" value="HTH_AraC"/>
</dbReference>
<dbReference type="SUPFAM" id="SSF46689">
    <property type="entry name" value="Homeodomain-like"/>
    <property type="match status" value="1"/>
</dbReference>
<organism evidence="5 6">
    <name type="scientific">Svornostia abyssi</name>
    <dbReference type="NCBI Taxonomy" id="2898438"/>
    <lineage>
        <taxon>Bacteria</taxon>
        <taxon>Bacillati</taxon>
        <taxon>Actinomycetota</taxon>
        <taxon>Thermoleophilia</taxon>
        <taxon>Solirubrobacterales</taxon>
        <taxon>Baekduiaceae</taxon>
        <taxon>Svornostia</taxon>
    </lineage>
</organism>
<keyword evidence="1" id="KW-0805">Transcription regulation</keyword>
<dbReference type="Proteomes" id="UP001058860">
    <property type="component" value="Chromosome"/>
</dbReference>
<dbReference type="PANTHER" id="PTHR43280:SF2">
    <property type="entry name" value="HTH-TYPE TRANSCRIPTIONAL REGULATOR EXSA"/>
    <property type="match status" value="1"/>
</dbReference>
<sequence length="138" mass="15463">MPVQRPATIRHRTALFEDATAIVADEYGTELSLDDIARRVASSRRQLQRAYAEIGHTTFREHLTAVRMERAAELLATRGTTVREVAHRVGYRQPAQFAKAFRRHHGVAPSAYRAEGRFVREPLTPPRHPARANGAVAA</sequence>
<evidence type="ECO:0000259" key="4">
    <source>
        <dbReference type="PROSITE" id="PS01124"/>
    </source>
</evidence>
<evidence type="ECO:0000256" key="1">
    <source>
        <dbReference type="ARBA" id="ARBA00023015"/>
    </source>
</evidence>
<dbReference type="InterPro" id="IPR020449">
    <property type="entry name" value="Tscrpt_reg_AraC-type_HTH"/>
</dbReference>
<reference evidence="6" key="1">
    <citation type="submission" date="2021-11" db="EMBL/GenBank/DDBJ databases">
        <title>Cultivation dependent microbiological survey of springs from the worlds oldest radium mine currently devoted to the extraction of radon-saturated water.</title>
        <authorList>
            <person name="Kapinusova G."/>
            <person name="Smrhova T."/>
            <person name="Strejcek M."/>
            <person name="Suman J."/>
            <person name="Jani K."/>
            <person name="Pajer P."/>
            <person name="Uhlik O."/>
        </authorList>
    </citation>
    <scope>NUCLEOTIDE SEQUENCE [LARGE SCALE GENOMIC DNA]</scope>
    <source>
        <strain evidence="6">J379</strain>
    </source>
</reference>
<dbReference type="PRINTS" id="PR00032">
    <property type="entry name" value="HTHARAC"/>
</dbReference>
<keyword evidence="3" id="KW-0804">Transcription</keyword>
<evidence type="ECO:0000256" key="2">
    <source>
        <dbReference type="ARBA" id="ARBA00023125"/>
    </source>
</evidence>
<dbReference type="InterPro" id="IPR009057">
    <property type="entry name" value="Homeodomain-like_sf"/>
</dbReference>
<dbReference type="Pfam" id="PF12833">
    <property type="entry name" value="HTH_18"/>
    <property type="match status" value="1"/>
</dbReference>
<gene>
    <name evidence="5" type="ORF">LRS13_21020</name>
</gene>
<dbReference type="InterPro" id="IPR018062">
    <property type="entry name" value="HTH_AraC-typ_CS"/>
</dbReference>
<dbReference type="PROSITE" id="PS01124">
    <property type="entry name" value="HTH_ARAC_FAMILY_2"/>
    <property type="match status" value="1"/>
</dbReference>
<dbReference type="PROSITE" id="PS00041">
    <property type="entry name" value="HTH_ARAC_FAMILY_1"/>
    <property type="match status" value="1"/>
</dbReference>
<feature type="domain" description="HTH araC/xylS-type" evidence="4">
    <location>
        <begin position="17"/>
        <end position="115"/>
    </location>
</feature>
<dbReference type="RefSeq" id="WP_353863642.1">
    <property type="nucleotide sequence ID" value="NZ_CP088295.1"/>
</dbReference>
<proteinExistence type="predicted"/>
<accession>A0ABY5PES9</accession>
<dbReference type="Gene3D" id="1.10.10.60">
    <property type="entry name" value="Homeodomain-like"/>
    <property type="match status" value="1"/>
</dbReference>
<dbReference type="SMART" id="SM00342">
    <property type="entry name" value="HTH_ARAC"/>
    <property type="match status" value="1"/>
</dbReference>
<evidence type="ECO:0000313" key="6">
    <source>
        <dbReference type="Proteomes" id="UP001058860"/>
    </source>
</evidence>